<proteinExistence type="predicted"/>
<sequence>MSITTYCTGPPSPLSIPPQMLSARGEISDAVSQLGLSTLARPGTPAGPNLLNGLQQGQLRPRSLWCHPLPVWESPRQAVIHTHFFVYDLPFSSLRTDFLSFTPELHLHLHPPTARHSARAEAVADVDRRLQLASRAIFKPIAFAACWLTSSNFYNTYPRSPSITSYVP</sequence>
<name>A0A2J6PXS4_9HELO</name>
<evidence type="ECO:0000313" key="2">
    <source>
        <dbReference type="Proteomes" id="UP000235672"/>
    </source>
</evidence>
<evidence type="ECO:0000313" key="1">
    <source>
        <dbReference type="EMBL" id="PMD18744.1"/>
    </source>
</evidence>
<protein>
    <submittedName>
        <fullName evidence="1">Uncharacterized protein</fullName>
    </submittedName>
</protein>
<gene>
    <name evidence="1" type="ORF">NA56DRAFT_218498</name>
</gene>
<accession>A0A2J6PXS4</accession>
<dbReference type="EMBL" id="KZ613492">
    <property type="protein sequence ID" value="PMD18744.1"/>
    <property type="molecule type" value="Genomic_DNA"/>
</dbReference>
<dbReference type="Proteomes" id="UP000235672">
    <property type="component" value="Unassembled WGS sequence"/>
</dbReference>
<dbReference type="AlphaFoldDB" id="A0A2J6PXS4"/>
<reference evidence="1 2" key="1">
    <citation type="submission" date="2016-05" db="EMBL/GenBank/DDBJ databases">
        <title>A degradative enzymes factory behind the ericoid mycorrhizal symbiosis.</title>
        <authorList>
            <consortium name="DOE Joint Genome Institute"/>
            <person name="Martino E."/>
            <person name="Morin E."/>
            <person name="Grelet G."/>
            <person name="Kuo A."/>
            <person name="Kohler A."/>
            <person name="Daghino S."/>
            <person name="Barry K."/>
            <person name="Choi C."/>
            <person name="Cichocki N."/>
            <person name="Clum A."/>
            <person name="Copeland A."/>
            <person name="Hainaut M."/>
            <person name="Haridas S."/>
            <person name="Labutti K."/>
            <person name="Lindquist E."/>
            <person name="Lipzen A."/>
            <person name="Khouja H.-R."/>
            <person name="Murat C."/>
            <person name="Ohm R."/>
            <person name="Olson A."/>
            <person name="Spatafora J."/>
            <person name="Veneault-Fourrey C."/>
            <person name="Henrissat B."/>
            <person name="Grigoriev I."/>
            <person name="Martin F."/>
            <person name="Perotto S."/>
        </authorList>
    </citation>
    <scope>NUCLEOTIDE SEQUENCE [LARGE SCALE GENOMIC DNA]</scope>
    <source>
        <strain evidence="1 2">UAMH 7357</strain>
    </source>
</reference>
<organism evidence="1 2">
    <name type="scientific">Hyaloscypha hepaticicola</name>
    <dbReference type="NCBI Taxonomy" id="2082293"/>
    <lineage>
        <taxon>Eukaryota</taxon>
        <taxon>Fungi</taxon>
        <taxon>Dikarya</taxon>
        <taxon>Ascomycota</taxon>
        <taxon>Pezizomycotina</taxon>
        <taxon>Leotiomycetes</taxon>
        <taxon>Helotiales</taxon>
        <taxon>Hyaloscyphaceae</taxon>
        <taxon>Hyaloscypha</taxon>
    </lineage>
</organism>
<keyword evidence="2" id="KW-1185">Reference proteome</keyword>